<dbReference type="RefSeq" id="XP_064852912.1">
    <property type="nucleotide sequence ID" value="XM_064996840.1"/>
</dbReference>
<feature type="region of interest" description="Disordered" evidence="5">
    <location>
        <begin position="391"/>
        <end position="438"/>
    </location>
</feature>
<proteinExistence type="predicted"/>
<keyword evidence="4 6" id="KW-0472">Membrane</keyword>
<accession>A0AAV5QMR4</accession>
<dbReference type="AlphaFoldDB" id="A0AAV5QMR4"/>
<keyword evidence="7" id="KW-0732">Signal</keyword>
<feature type="region of interest" description="Disordered" evidence="5">
    <location>
        <begin position="461"/>
        <end position="541"/>
    </location>
</feature>
<feature type="compositionally biased region" description="Low complexity" evidence="5">
    <location>
        <begin position="87"/>
        <end position="114"/>
    </location>
</feature>
<evidence type="ECO:0000256" key="7">
    <source>
        <dbReference type="SAM" id="SignalP"/>
    </source>
</evidence>
<gene>
    <name evidence="8" type="ORF">DASC09_032410</name>
</gene>
<feature type="compositionally biased region" description="Polar residues" evidence="5">
    <location>
        <begin position="404"/>
        <end position="422"/>
    </location>
</feature>
<evidence type="ECO:0000256" key="3">
    <source>
        <dbReference type="ARBA" id="ARBA00022989"/>
    </source>
</evidence>
<feature type="chain" id="PRO_5044022884" description="Mid2 domain-containing protein" evidence="7">
    <location>
        <begin position="19"/>
        <end position="541"/>
    </location>
</feature>
<protein>
    <recommendedName>
        <fullName evidence="10">Mid2 domain-containing protein</fullName>
    </recommendedName>
</protein>
<keyword evidence="9" id="KW-1185">Reference proteome</keyword>
<evidence type="ECO:0000256" key="6">
    <source>
        <dbReference type="SAM" id="Phobius"/>
    </source>
</evidence>
<evidence type="ECO:0000256" key="4">
    <source>
        <dbReference type="ARBA" id="ARBA00023136"/>
    </source>
</evidence>
<evidence type="ECO:0000256" key="5">
    <source>
        <dbReference type="SAM" id="MobiDB-lite"/>
    </source>
</evidence>
<feature type="compositionally biased region" description="Polar residues" evidence="5">
    <location>
        <begin position="486"/>
        <end position="500"/>
    </location>
</feature>
<evidence type="ECO:0000256" key="2">
    <source>
        <dbReference type="ARBA" id="ARBA00022692"/>
    </source>
</evidence>
<evidence type="ECO:0000313" key="8">
    <source>
        <dbReference type="EMBL" id="GMM35916.1"/>
    </source>
</evidence>
<comment type="subcellular location">
    <subcellularLocation>
        <location evidence="1">Membrane</location>
        <topology evidence="1">Single-pass membrane protein</topology>
    </subcellularLocation>
</comment>
<reference evidence="8 9" key="1">
    <citation type="journal article" date="2023" name="Elife">
        <title>Identification of key yeast species and microbe-microbe interactions impacting larval growth of Drosophila in the wild.</title>
        <authorList>
            <person name="Mure A."/>
            <person name="Sugiura Y."/>
            <person name="Maeda R."/>
            <person name="Honda K."/>
            <person name="Sakurai N."/>
            <person name="Takahashi Y."/>
            <person name="Watada M."/>
            <person name="Katoh T."/>
            <person name="Gotoh A."/>
            <person name="Gotoh Y."/>
            <person name="Taniguchi I."/>
            <person name="Nakamura K."/>
            <person name="Hayashi T."/>
            <person name="Katayama T."/>
            <person name="Uemura T."/>
            <person name="Hattori Y."/>
        </authorList>
    </citation>
    <scope>NUCLEOTIDE SEQUENCE [LARGE SCALE GENOMIC DNA]</scope>
    <source>
        <strain evidence="8 9">SC-9</strain>
    </source>
</reference>
<name>A0AAV5QMR4_9ASCO</name>
<feature type="compositionally biased region" description="Polar residues" evidence="5">
    <location>
        <begin position="323"/>
        <end position="350"/>
    </location>
</feature>
<dbReference type="GO" id="GO:0071944">
    <property type="term" value="C:cell periphery"/>
    <property type="evidence" value="ECO:0007669"/>
    <property type="project" value="UniProtKB-ARBA"/>
</dbReference>
<feature type="transmembrane region" description="Helical" evidence="6">
    <location>
        <begin position="133"/>
        <end position="157"/>
    </location>
</feature>
<dbReference type="GeneID" id="90073891"/>
<feature type="compositionally biased region" description="Low complexity" evidence="5">
    <location>
        <begin position="291"/>
        <end position="316"/>
    </location>
</feature>
<dbReference type="Proteomes" id="UP001360560">
    <property type="component" value="Unassembled WGS sequence"/>
</dbReference>
<feature type="compositionally biased region" description="Acidic residues" evidence="5">
    <location>
        <begin position="511"/>
        <end position="525"/>
    </location>
</feature>
<evidence type="ECO:0000256" key="1">
    <source>
        <dbReference type="ARBA" id="ARBA00004167"/>
    </source>
</evidence>
<evidence type="ECO:0008006" key="10">
    <source>
        <dbReference type="Google" id="ProtNLM"/>
    </source>
</evidence>
<dbReference type="EMBL" id="BTFZ01000011">
    <property type="protein sequence ID" value="GMM35916.1"/>
    <property type="molecule type" value="Genomic_DNA"/>
</dbReference>
<comment type="caution">
    <text evidence="8">The sequence shown here is derived from an EMBL/GenBank/DDBJ whole genome shotgun (WGS) entry which is preliminary data.</text>
</comment>
<dbReference type="GO" id="GO:0016020">
    <property type="term" value="C:membrane"/>
    <property type="evidence" value="ECO:0007669"/>
    <property type="project" value="UniProtKB-SubCell"/>
</dbReference>
<dbReference type="InterPro" id="IPR051694">
    <property type="entry name" value="Immunoregulatory_rcpt-like"/>
</dbReference>
<feature type="signal peptide" evidence="7">
    <location>
        <begin position="1"/>
        <end position="18"/>
    </location>
</feature>
<dbReference type="PANTHER" id="PTHR15549">
    <property type="entry name" value="PAIRED IMMUNOGLOBULIN-LIKE TYPE 2 RECEPTOR"/>
    <property type="match status" value="1"/>
</dbReference>
<organism evidence="8 9">
    <name type="scientific">Saccharomycopsis crataegensis</name>
    <dbReference type="NCBI Taxonomy" id="43959"/>
    <lineage>
        <taxon>Eukaryota</taxon>
        <taxon>Fungi</taxon>
        <taxon>Dikarya</taxon>
        <taxon>Ascomycota</taxon>
        <taxon>Saccharomycotina</taxon>
        <taxon>Saccharomycetes</taxon>
        <taxon>Saccharomycopsidaceae</taxon>
        <taxon>Saccharomycopsis</taxon>
    </lineage>
</organism>
<evidence type="ECO:0000313" key="9">
    <source>
        <dbReference type="Proteomes" id="UP001360560"/>
    </source>
</evidence>
<dbReference type="PANTHER" id="PTHR15549:SF30">
    <property type="entry name" value="MID2 DOMAIN-CONTAINING PROTEIN"/>
    <property type="match status" value="1"/>
</dbReference>
<feature type="region of interest" description="Disordered" evidence="5">
    <location>
        <begin position="291"/>
        <end position="374"/>
    </location>
</feature>
<sequence>MIKALCLVLLLAYSPVSAEKHDKRYYINAADYGATTLPAYLTTGTDQWNKATLTTINWNTWDNTWATASTYDTTPTWDTTLTTATSWTSTSTSSSSSSTTSSTSTSSATSDSSTKNTAESQEQNSKDSRRAKIVVGVVCGIVGFLGLLAAVLMFLCWAQRRKAKLDDEKDITIKEVAGVPNYSNSRSLGPGAATGAIGAGVSGVAAIEVLGDDYHGNDDMERIESPINDNASTVTGSFASLSEKLKEIQEQYSNDGDNISTFSTLDGGDDDRYDDVVGGAADVVVTDATGNRLSHASSSSSSTNGSDRSSISSYRSSLKEVSPSLNNQTMRTMSPKQTTFAENVTSQNSSEAHESDDELYGDRKLDSSTSSDYEGRFSAADADAVAAAVPAASNTEKLSPMMQPRTNSESPATITTTSTSVPSGIDSDAASFEQDQNFPNKYNNFATELLTAKAGKPKLVLLNNPGQSVSEPLEPATEEDERKESITTIKDVSDSPQSNLSKKRESQFDFESGDDDDEDEDEEEQERERKPSEATFFTETV</sequence>
<keyword evidence="2 6" id="KW-0812">Transmembrane</keyword>
<feature type="region of interest" description="Disordered" evidence="5">
    <location>
        <begin position="87"/>
        <end position="127"/>
    </location>
</feature>
<keyword evidence="3 6" id="KW-1133">Transmembrane helix</keyword>